<dbReference type="InterPro" id="IPR051791">
    <property type="entry name" value="Pra-immunoreactive"/>
</dbReference>
<dbReference type="PANTHER" id="PTHR36115">
    <property type="entry name" value="PROLINE-RICH ANTIGEN HOMOLOG-RELATED"/>
    <property type="match status" value="1"/>
</dbReference>
<evidence type="ECO:0000256" key="5">
    <source>
        <dbReference type="ARBA" id="ARBA00023136"/>
    </source>
</evidence>
<dbReference type="PANTHER" id="PTHR36115:SF10">
    <property type="entry name" value="RDD DOMAIN-CONTAINING PROTEIN"/>
    <property type="match status" value="1"/>
</dbReference>
<comment type="subcellular location">
    <subcellularLocation>
        <location evidence="1">Cell membrane</location>
        <topology evidence="1">Multi-pass membrane protein</topology>
    </subcellularLocation>
</comment>
<keyword evidence="5 6" id="KW-0472">Membrane</keyword>
<keyword evidence="4 6" id="KW-1133">Transmembrane helix</keyword>
<proteinExistence type="predicted"/>
<comment type="caution">
    <text evidence="8">The sequence shown here is derived from an EMBL/GenBank/DDBJ whole genome shotgun (WGS) entry which is preliminary data.</text>
</comment>
<reference evidence="8 9" key="1">
    <citation type="journal article" date="2018" name="Int. J. Syst. Evol. Microbiol.">
        <title>Uliginosibacterium sediminicola sp. nov., isolated from freshwater sediment.</title>
        <authorList>
            <person name="Hwang W.M."/>
            <person name="Kim S.M."/>
            <person name="Kang K."/>
            <person name="Ahn T.Y."/>
        </authorList>
    </citation>
    <scope>NUCLEOTIDE SEQUENCE [LARGE SCALE GENOMIC DNA]</scope>
    <source>
        <strain evidence="8 9">M1-21</strain>
    </source>
</reference>
<keyword evidence="3 6" id="KW-0812">Transmembrane</keyword>
<protein>
    <submittedName>
        <fullName evidence="8">RDD family protein</fullName>
    </submittedName>
</protein>
<feature type="transmembrane region" description="Helical" evidence="6">
    <location>
        <begin position="33"/>
        <end position="55"/>
    </location>
</feature>
<gene>
    <name evidence="8" type="ORF">ABDB84_15890</name>
</gene>
<evidence type="ECO:0000313" key="8">
    <source>
        <dbReference type="EMBL" id="MEN3069964.1"/>
    </source>
</evidence>
<dbReference type="InterPro" id="IPR010432">
    <property type="entry name" value="RDD"/>
</dbReference>
<dbReference type="Pfam" id="PF06271">
    <property type="entry name" value="RDD"/>
    <property type="match status" value="1"/>
</dbReference>
<feature type="transmembrane region" description="Helical" evidence="6">
    <location>
        <begin position="61"/>
        <end position="81"/>
    </location>
</feature>
<evidence type="ECO:0000259" key="7">
    <source>
        <dbReference type="Pfam" id="PF06271"/>
    </source>
</evidence>
<evidence type="ECO:0000256" key="2">
    <source>
        <dbReference type="ARBA" id="ARBA00022475"/>
    </source>
</evidence>
<keyword evidence="2" id="KW-1003">Cell membrane</keyword>
<accession>A0ABU9Z1L5</accession>
<keyword evidence="9" id="KW-1185">Reference proteome</keyword>
<feature type="transmembrane region" description="Helical" evidence="6">
    <location>
        <begin position="109"/>
        <end position="133"/>
    </location>
</feature>
<evidence type="ECO:0000256" key="4">
    <source>
        <dbReference type="ARBA" id="ARBA00022989"/>
    </source>
</evidence>
<evidence type="ECO:0000256" key="1">
    <source>
        <dbReference type="ARBA" id="ARBA00004651"/>
    </source>
</evidence>
<evidence type="ECO:0000313" key="9">
    <source>
        <dbReference type="Proteomes" id="UP001410394"/>
    </source>
</evidence>
<dbReference type="Proteomes" id="UP001410394">
    <property type="component" value="Unassembled WGS sequence"/>
</dbReference>
<evidence type="ECO:0000256" key="6">
    <source>
        <dbReference type="SAM" id="Phobius"/>
    </source>
</evidence>
<dbReference type="RefSeq" id="WP_345920736.1">
    <property type="nucleotide sequence ID" value="NZ_JBDIVE010000009.1"/>
</dbReference>
<feature type="domain" description="RDD" evidence="7">
    <location>
        <begin position="18"/>
        <end position="147"/>
    </location>
</feature>
<name>A0ABU9Z1L5_9RHOO</name>
<evidence type="ECO:0000256" key="3">
    <source>
        <dbReference type="ARBA" id="ARBA00022692"/>
    </source>
</evidence>
<organism evidence="8 9">
    <name type="scientific">Uliginosibacterium sediminicola</name>
    <dbReference type="NCBI Taxonomy" id="2024550"/>
    <lineage>
        <taxon>Bacteria</taxon>
        <taxon>Pseudomonadati</taxon>
        <taxon>Pseudomonadota</taxon>
        <taxon>Betaproteobacteria</taxon>
        <taxon>Rhodocyclales</taxon>
        <taxon>Zoogloeaceae</taxon>
        <taxon>Uliginosibacterium</taxon>
    </lineage>
</organism>
<sequence length="160" mass="17694">MNAPAGTLPAGTLPAVELASLRRRLACMLYESLPSFGVGAVFWFAPLVALHGLGINVSGSIEWLLLFSVMGAYFVFVWYKLGQSLAMQTWRLQLVDARTGRPPSLQQCLIRYVMAWPSLLLIVSGVGILWAAFVDRERQFLHDRAAGTCVIFDPPRSTPR</sequence>
<dbReference type="EMBL" id="JBDIVE010000009">
    <property type="protein sequence ID" value="MEN3069964.1"/>
    <property type="molecule type" value="Genomic_DNA"/>
</dbReference>